<evidence type="ECO:0000313" key="2">
    <source>
        <dbReference type="Proteomes" id="UP000623440"/>
    </source>
</evidence>
<dbReference type="EMBL" id="JACJSI010000051">
    <property type="protein sequence ID" value="MBD2532174.1"/>
    <property type="molecule type" value="Genomic_DNA"/>
</dbReference>
<organism evidence="1 2">
    <name type="scientific">Nostoc flagelliforme FACHB-838</name>
    <dbReference type="NCBI Taxonomy" id="2692904"/>
    <lineage>
        <taxon>Bacteria</taxon>
        <taxon>Bacillati</taxon>
        <taxon>Cyanobacteriota</taxon>
        <taxon>Cyanophyceae</taxon>
        <taxon>Nostocales</taxon>
        <taxon>Nostocaceae</taxon>
        <taxon>Nostoc</taxon>
    </lineage>
</organism>
<name>A0ABR8DSJ8_9NOSO</name>
<accession>A0ABR8DSJ8</accession>
<dbReference type="RefSeq" id="WP_190942833.1">
    <property type="nucleotide sequence ID" value="NZ_JACJSI010000051.1"/>
</dbReference>
<gene>
    <name evidence="1" type="ORF">H6G97_22350</name>
</gene>
<evidence type="ECO:0000313" key="1">
    <source>
        <dbReference type="EMBL" id="MBD2532174.1"/>
    </source>
</evidence>
<protein>
    <submittedName>
        <fullName evidence="1">Uncharacterized protein</fullName>
    </submittedName>
</protein>
<comment type="caution">
    <text evidence="1">The sequence shown here is derived from an EMBL/GenBank/DDBJ whole genome shotgun (WGS) entry which is preliminary data.</text>
</comment>
<proteinExistence type="predicted"/>
<sequence>MIISDLNYLENTSEEIIVGGGNTPAKPNNAPKTVKFKSFASAQALASALGLKTEALTATATATGEGFAESASASQSSSSN</sequence>
<reference evidence="1 2" key="1">
    <citation type="journal article" date="2020" name="ISME J.">
        <title>Comparative genomics reveals insights into cyanobacterial evolution and habitat adaptation.</title>
        <authorList>
            <person name="Chen M.Y."/>
            <person name="Teng W.K."/>
            <person name="Zhao L."/>
            <person name="Hu C.X."/>
            <person name="Zhou Y.K."/>
            <person name="Han B.P."/>
            <person name="Song L.R."/>
            <person name="Shu W.S."/>
        </authorList>
    </citation>
    <scope>NUCLEOTIDE SEQUENCE [LARGE SCALE GENOMIC DNA]</scope>
    <source>
        <strain evidence="1 2">FACHB-838</strain>
    </source>
</reference>
<dbReference type="Proteomes" id="UP000623440">
    <property type="component" value="Unassembled WGS sequence"/>
</dbReference>
<keyword evidence="2" id="KW-1185">Reference proteome</keyword>